<dbReference type="PROSITE" id="PS50076">
    <property type="entry name" value="DNAJ_2"/>
    <property type="match status" value="1"/>
</dbReference>
<dbReference type="SUPFAM" id="SSF46565">
    <property type="entry name" value="Chaperone J-domain"/>
    <property type="match status" value="1"/>
</dbReference>
<organism evidence="9 10">
    <name type="scientific">Australozyma saopauloensis</name>
    <dbReference type="NCBI Taxonomy" id="291208"/>
    <lineage>
        <taxon>Eukaryota</taxon>
        <taxon>Fungi</taxon>
        <taxon>Dikarya</taxon>
        <taxon>Ascomycota</taxon>
        <taxon>Saccharomycotina</taxon>
        <taxon>Pichiomycetes</taxon>
        <taxon>Metschnikowiaceae</taxon>
        <taxon>Australozyma</taxon>
    </lineage>
</organism>
<proteinExistence type="predicted"/>
<keyword evidence="4 6" id="KW-0472">Membrane</keyword>
<dbReference type="InterPro" id="IPR036869">
    <property type="entry name" value="J_dom_sf"/>
</dbReference>
<evidence type="ECO:0000256" key="4">
    <source>
        <dbReference type="ARBA" id="ARBA00023136"/>
    </source>
</evidence>
<dbReference type="EMBL" id="CP138897">
    <property type="protein sequence ID" value="WPK25954.1"/>
    <property type="molecule type" value="Genomic_DNA"/>
</dbReference>
<accession>A0AAX4HBZ7</accession>
<dbReference type="GeneID" id="88174357"/>
<keyword evidence="10" id="KW-1185">Reference proteome</keyword>
<dbReference type="SMART" id="SM00271">
    <property type="entry name" value="DnaJ"/>
    <property type="match status" value="1"/>
</dbReference>
<dbReference type="InterPro" id="IPR001623">
    <property type="entry name" value="DnaJ_domain"/>
</dbReference>
<dbReference type="InterPro" id="IPR052606">
    <property type="entry name" value="DnaJ_domain_protein"/>
</dbReference>
<name>A0AAX4HBZ7_9ASCO</name>
<dbReference type="RefSeq" id="XP_062878336.1">
    <property type="nucleotide sequence ID" value="XM_063022266.1"/>
</dbReference>
<gene>
    <name evidence="9" type="ORF">PUMCH_003293</name>
</gene>
<sequence length="312" mass="35957">MRFFFPVFLLVLFTYVAANWTPEDYEIFSLNDKIKSDLGSEATFYSWLQLEKAHRSSVAEINKAYKKLSRALHPDKFSKKSRSQRKKAEERFQRLSLVGNILRDNSLKQRYDFFLKKGFPKWKGTGYYYSRFRPGLIFTVIVLYVLVSSFQFVSLRINRKQDYRRVVELKEQIKLQAWGGSYIPPSDGSARKVQGPGGLEFIVSAVGDISLIERDADGNQILNLLDENDIDVNPGFRLSYFYRLPVGLWNLTVGKITGYTIDTTVTFVNSNKKLVETPGESESKKSLKKKLAPKGERVELPNGKVIYTRKKK</sequence>
<feature type="signal peptide" evidence="7">
    <location>
        <begin position="1"/>
        <end position="18"/>
    </location>
</feature>
<evidence type="ECO:0000313" key="9">
    <source>
        <dbReference type="EMBL" id="WPK25954.1"/>
    </source>
</evidence>
<dbReference type="Pfam" id="PF00226">
    <property type="entry name" value="DnaJ"/>
    <property type="match status" value="1"/>
</dbReference>
<evidence type="ECO:0000256" key="6">
    <source>
        <dbReference type="SAM" id="Phobius"/>
    </source>
</evidence>
<evidence type="ECO:0000256" key="3">
    <source>
        <dbReference type="ARBA" id="ARBA00022989"/>
    </source>
</evidence>
<dbReference type="KEGG" id="asau:88174357"/>
<dbReference type="Proteomes" id="UP001338582">
    <property type="component" value="Chromosome 4"/>
</dbReference>
<feature type="chain" id="PRO_5043780297" description="J domain-containing protein" evidence="7">
    <location>
        <begin position="19"/>
        <end position="312"/>
    </location>
</feature>
<dbReference type="AlphaFoldDB" id="A0AAX4HBZ7"/>
<keyword evidence="1 6" id="KW-0812">Transmembrane</keyword>
<evidence type="ECO:0000256" key="5">
    <source>
        <dbReference type="ARBA" id="ARBA00037847"/>
    </source>
</evidence>
<feature type="domain" description="J" evidence="8">
    <location>
        <begin position="43"/>
        <end position="115"/>
    </location>
</feature>
<dbReference type="PANTHER" id="PTHR44653:SF2">
    <property type="entry name" value="DNAJ HOMOLOG SUBFAMILY C MEMBER 1"/>
    <property type="match status" value="1"/>
</dbReference>
<evidence type="ECO:0000259" key="8">
    <source>
        <dbReference type="PROSITE" id="PS50076"/>
    </source>
</evidence>
<dbReference type="Gene3D" id="1.10.287.110">
    <property type="entry name" value="DnaJ domain"/>
    <property type="match status" value="1"/>
</dbReference>
<keyword evidence="3 6" id="KW-1133">Transmembrane helix</keyword>
<dbReference type="CDD" id="cd06257">
    <property type="entry name" value="DnaJ"/>
    <property type="match status" value="1"/>
</dbReference>
<evidence type="ECO:0000256" key="1">
    <source>
        <dbReference type="ARBA" id="ARBA00022692"/>
    </source>
</evidence>
<evidence type="ECO:0000313" key="10">
    <source>
        <dbReference type="Proteomes" id="UP001338582"/>
    </source>
</evidence>
<evidence type="ECO:0000256" key="7">
    <source>
        <dbReference type="SAM" id="SignalP"/>
    </source>
</evidence>
<reference evidence="9 10" key="1">
    <citation type="submission" date="2023-10" db="EMBL/GenBank/DDBJ databases">
        <title>Draft Genome Sequence of Candida saopaulonensis from a very Premature Infant with Sepsis.</title>
        <authorList>
            <person name="Ning Y."/>
            <person name="Dai R."/>
            <person name="Xiao M."/>
            <person name="Xu Y."/>
            <person name="Yan Q."/>
            <person name="Zhang L."/>
        </authorList>
    </citation>
    <scope>NUCLEOTIDE SEQUENCE [LARGE SCALE GENOMIC DNA]</scope>
    <source>
        <strain evidence="9 10">19XY460</strain>
    </source>
</reference>
<keyword evidence="2 7" id="KW-0732">Signal</keyword>
<dbReference type="PANTHER" id="PTHR44653">
    <property type="entry name" value="DNAJ HOMOLOG SUBFAMILY C MEMBER 1"/>
    <property type="match status" value="1"/>
</dbReference>
<dbReference type="GO" id="GO:0012505">
    <property type="term" value="C:endomembrane system"/>
    <property type="evidence" value="ECO:0007669"/>
    <property type="project" value="UniProtKB-SubCell"/>
</dbReference>
<evidence type="ECO:0000256" key="2">
    <source>
        <dbReference type="ARBA" id="ARBA00022729"/>
    </source>
</evidence>
<protein>
    <recommendedName>
        <fullName evidence="8">J domain-containing protein</fullName>
    </recommendedName>
</protein>
<comment type="subcellular location">
    <subcellularLocation>
        <location evidence="5">Endomembrane system</location>
        <topology evidence="5">Single-pass membrane protein</topology>
    </subcellularLocation>
</comment>
<feature type="transmembrane region" description="Helical" evidence="6">
    <location>
        <begin position="136"/>
        <end position="155"/>
    </location>
</feature>